<evidence type="ECO:0000313" key="1">
    <source>
        <dbReference type="EMBL" id="KAI3795209.1"/>
    </source>
</evidence>
<gene>
    <name evidence="1" type="ORF">L1987_37858</name>
</gene>
<reference evidence="2" key="1">
    <citation type="journal article" date="2022" name="Mol. Ecol. Resour.">
        <title>The genomes of chicory, endive, great burdock and yacon provide insights into Asteraceae palaeo-polyploidization history and plant inulin production.</title>
        <authorList>
            <person name="Fan W."/>
            <person name="Wang S."/>
            <person name="Wang H."/>
            <person name="Wang A."/>
            <person name="Jiang F."/>
            <person name="Liu H."/>
            <person name="Zhao H."/>
            <person name="Xu D."/>
            <person name="Zhang Y."/>
        </authorList>
    </citation>
    <scope>NUCLEOTIDE SEQUENCE [LARGE SCALE GENOMIC DNA]</scope>
    <source>
        <strain evidence="2">cv. Yunnan</strain>
    </source>
</reference>
<keyword evidence="2" id="KW-1185">Reference proteome</keyword>
<evidence type="ECO:0000313" key="2">
    <source>
        <dbReference type="Proteomes" id="UP001056120"/>
    </source>
</evidence>
<dbReference type="EMBL" id="CM042029">
    <property type="protein sequence ID" value="KAI3795209.1"/>
    <property type="molecule type" value="Genomic_DNA"/>
</dbReference>
<proteinExistence type="predicted"/>
<name>A0ACB9HHB0_9ASTR</name>
<dbReference type="Proteomes" id="UP001056120">
    <property type="component" value="Linkage Group LG12"/>
</dbReference>
<organism evidence="1 2">
    <name type="scientific">Smallanthus sonchifolius</name>
    <dbReference type="NCBI Taxonomy" id="185202"/>
    <lineage>
        <taxon>Eukaryota</taxon>
        <taxon>Viridiplantae</taxon>
        <taxon>Streptophyta</taxon>
        <taxon>Embryophyta</taxon>
        <taxon>Tracheophyta</taxon>
        <taxon>Spermatophyta</taxon>
        <taxon>Magnoliopsida</taxon>
        <taxon>eudicotyledons</taxon>
        <taxon>Gunneridae</taxon>
        <taxon>Pentapetalae</taxon>
        <taxon>asterids</taxon>
        <taxon>campanulids</taxon>
        <taxon>Asterales</taxon>
        <taxon>Asteraceae</taxon>
        <taxon>Asteroideae</taxon>
        <taxon>Heliantheae alliance</taxon>
        <taxon>Millerieae</taxon>
        <taxon>Smallanthus</taxon>
    </lineage>
</organism>
<protein>
    <submittedName>
        <fullName evidence="1">Uncharacterized protein</fullName>
    </submittedName>
</protein>
<reference evidence="1 2" key="2">
    <citation type="journal article" date="2022" name="Mol. Ecol. Resour.">
        <title>The genomes of chicory, endive, great burdock and yacon provide insights into Asteraceae paleo-polyploidization history and plant inulin production.</title>
        <authorList>
            <person name="Fan W."/>
            <person name="Wang S."/>
            <person name="Wang H."/>
            <person name="Wang A."/>
            <person name="Jiang F."/>
            <person name="Liu H."/>
            <person name="Zhao H."/>
            <person name="Xu D."/>
            <person name="Zhang Y."/>
        </authorList>
    </citation>
    <scope>NUCLEOTIDE SEQUENCE [LARGE SCALE GENOMIC DNA]</scope>
    <source>
        <strain evidence="2">cv. Yunnan</strain>
        <tissue evidence="1">Leaves</tissue>
    </source>
</reference>
<accession>A0ACB9HHB0</accession>
<comment type="caution">
    <text evidence="1">The sequence shown here is derived from an EMBL/GenBank/DDBJ whole genome shotgun (WGS) entry which is preliminary data.</text>
</comment>
<sequence length="109" mass="12202">MSDHVPVIEISDTDTENEVPSYNTFATSFEHVQDIYGYGNGWIWETDDETETTDELGHEAPVVEAQATDEPGHEAPAAVEPTQADSVASTHSARPTREIRIVYTRRKRK</sequence>